<dbReference type="PANTHER" id="PTHR30177:SF33">
    <property type="entry name" value="POSSIBLE OSMOPROTECTANT (GLYCINE BETAINE_CARNITINE_CHOLINE_L-PROLINE) TRANSPORT INTEGRAL MEMBRANE PROTEIN ABC TRANSPORTER PROZ"/>
    <property type="match status" value="1"/>
</dbReference>
<evidence type="ECO:0000256" key="7">
    <source>
        <dbReference type="SAM" id="MobiDB-lite"/>
    </source>
</evidence>
<dbReference type="EMBL" id="JABMCI010000068">
    <property type="protein sequence ID" value="NUU18656.1"/>
    <property type="molecule type" value="Genomic_DNA"/>
</dbReference>
<dbReference type="Gene3D" id="1.10.3720.10">
    <property type="entry name" value="MetI-like"/>
    <property type="match status" value="1"/>
</dbReference>
<dbReference type="RefSeq" id="WP_175348579.1">
    <property type="nucleotide sequence ID" value="NZ_JABMCI010000068.1"/>
</dbReference>
<dbReference type="AlphaFoldDB" id="A0A7Y6A2P7"/>
<comment type="similarity">
    <text evidence="6">Belongs to the binding-protein-dependent transport system permease family.</text>
</comment>
<evidence type="ECO:0000256" key="3">
    <source>
        <dbReference type="ARBA" id="ARBA00022692"/>
    </source>
</evidence>
<protein>
    <submittedName>
        <fullName evidence="9">ABC transporter permease subunit</fullName>
    </submittedName>
</protein>
<organism evidence="9 10">
    <name type="scientific">Cellulomonas humilata</name>
    <dbReference type="NCBI Taxonomy" id="144055"/>
    <lineage>
        <taxon>Bacteria</taxon>
        <taxon>Bacillati</taxon>
        <taxon>Actinomycetota</taxon>
        <taxon>Actinomycetes</taxon>
        <taxon>Micrococcales</taxon>
        <taxon>Cellulomonadaceae</taxon>
        <taxon>Cellulomonas</taxon>
    </lineage>
</organism>
<feature type="transmembrane region" description="Helical" evidence="6">
    <location>
        <begin position="157"/>
        <end position="182"/>
    </location>
</feature>
<dbReference type="GO" id="GO:0055085">
    <property type="term" value="P:transmembrane transport"/>
    <property type="evidence" value="ECO:0007669"/>
    <property type="project" value="InterPro"/>
</dbReference>
<sequence length="258" mass="26147">MDTLTDAFVWLNDPLNWVGRNGVLALARDHILVSVLAVLLAAVVALPLGLWLGHRGRGATVGVVVANTTRALPTLALLTLLAASGLFGNTATVLACAVFAVPPLLTNTVTGLGEVDADVRDAARGVGMSGGRSLWAVELPLAVPLIAAGVRTAAVQVLATVPLAALVGGRSLGTIVVTGFGTQDYGQVLAGGILVAGLCLLAEGLLAIAQYLLTPPGLRALARDTSDTPSRRTRRARVTSPGLAEPATSGSNRSGTTS</sequence>
<evidence type="ECO:0000256" key="1">
    <source>
        <dbReference type="ARBA" id="ARBA00004141"/>
    </source>
</evidence>
<keyword evidence="5 6" id="KW-0472">Membrane</keyword>
<proteinExistence type="inferred from homology"/>
<keyword evidence="2 6" id="KW-0813">Transport</keyword>
<feature type="domain" description="ABC transmembrane type-1" evidence="8">
    <location>
        <begin position="27"/>
        <end position="206"/>
    </location>
</feature>
<evidence type="ECO:0000313" key="9">
    <source>
        <dbReference type="EMBL" id="NUU18656.1"/>
    </source>
</evidence>
<feature type="compositionally biased region" description="Polar residues" evidence="7">
    <location>
        <begin position="248"/>
        <end position="258"/>
    </location>
</feature>
<evidence type="ECO:0000313" key="10">
    <source>
        <dbReference type="Proteomes" id="UP000565724"/>
    </source>
</evidence>
<dbReference type="Proteomes" id="UP000565724">
    <property type="component" value="Unassembled WGS sequence"/>
</dbReference>
<dbReference type="InterPro" id="IPR035906">
    <property type="entry name" value="MetI-like_sf"/>
</dbReference>
<evidence type="ECO:0000259" key="8">
    <source>
        <dbReference type="PROSITE" id="PS50928"/>
    </source>
</evidence>
<evidence type="ECO:0000256" key="4">
    <source>
        <dbReference type="ARBA" id="ARBA00022989"/>
    </source>
</evidence>
<evidence type="ECO:0000256" key="6">
    <source>
        <dbReference type="RuleBase" id="RU363032"/>
    </source>
</evidence>
<accession>A0A7Y6A2P7</accession>
<dbReference type="PANTHER" id="PTHR30177">
    <property type="entry name" value="GLYCINE BETAINE/L-PROLINE TRANSPORT SYSTEM PERMEASE PROTEIN PROW"/>
    <property type="match status" value="1"/>
</dbReference>
<dbReference type="Pfam" id="PF00528">
    <property type="entry name" value="BPD_transp_1"/>
    <property type="match status" value="1"/>
</dbReference>
<comment type="caution">
    <text evidence="9">The sequence shown here is derived from an EMBL/GenBank/DDBJ whole genome shotgun (WGS) entry which is preliminary data.</text>
</comment>
<keyword evidence="4 6" id="KW-1133">Transmembrane helix</keyword>
<name>A0A7Y6A2P7_9CELL</name>
<feature type="transmembrane region" description="Helical" evidence="6">
    <location>
        <begin position="31"/>
        <end position="53"/>
    </location>
</feature>
<dbReference type="InterPro" id="IPR051204">
    <property type="entry name" value="ABC_transp_perm/SBD"/>
</dbReference>
<keyword evidence="3 6" id="KW-0812">Transmembrane</keyword>
<comment type="subcellular location">
    <subcellularLocation>
        <location evidence="6">Cell membrane</location>
        <topology evidence="6">Multi-pass membrane protein</topology>
    </subcellularLocation>
    <subcellularLocation>
        <location evidence="1">Membrane</location>
        <topology evidence="1">Multi-pass membrane protein</topology>
    </subcellularLocation>
</comment>
<dbReference type="GO" id="GO:0005886">
    <property type="term" value="C:plasma membrane"/>
    <property type="evidence" value="ECO:0007669"/>
    <property type="project" value="UniProtKB-SubCell"/>
</dbReference>
<feature type="transmembrane region" description="Helical" evidence="6">
    <location>
        <begin position="133"/>
        <end position="150"/>
    </location>
</feature>
<evidence type="ECO:0000256" key="2">
    <source>
        <dbReference type="ARBA" id="ARBA00022448"/>
    </source>
</evidence>
<dbReference type="PROSITE" id="PS50928">
    <property type="entry name" value="ABC_TM1"/>
    <property type="match status" value="1"/>
</dbReference>
<feature type="region of interest" description="Disordered" evidence="7">
    <location>
        <begin position="222"/>
        <end position="258"/>
    </location>
</feature>
<evidence type="ECO:0000256" key="5">
    <source>
        <dbReference type="ARBA" id="ARBA00023136"/>
    </source>
</evidence>
<dbReference type="SUPFAM" id="SSF161098">
    <property type="entry name" value="MetI-like"/>
    <property type="match status" value="1"/>
</dbReference>
<dbReference type="GO" id="GO:0031460">
    <property type="term" value="P:glycine betaine transport"/>
    <property type="evidence" value="ECO:0007669"/>
    <property type="project" value="TreeGrafter"/>
</dbReference>
<reference evidence="9 10" key="1">
    <citation type="submission" date="2020-05" db="EMBL/GenBank/DDBJ databases">
        <title>Genome Sequencing of Type Strains.</title>
        <authorList>
            <person name="Lemaire J.F."/>
            <person name="Inderbitzin P."/>
            <person name="Gregorio O.A."/>
            <person name="Collins S.B."/>
            <person name="Wespe N."/>
            <person name="Knight-Connoni V."/>
        </authorList>
    </citation>
    <scope>NUCLEOTIDE SEQUENCE [LARGE SCALE GENOMIC DNA]</scope>
    <source>
        <strain evidence="9 10">ATCC 25174</strain>
    </source>
</reference>
<gene>
    <name evidence="9" type="ORF">HP550_15480</name>
</gene>
<feature type="transmembrane region" description="Helical" evidence="6">
    <location>
        <begin position="188"/>
        <end position="213"/>
    </location>
</feature>
<keyword evidence="10" id="KW-1185">Reference proteome</keyword>
<dbReference type="CDD" id="cd06261">
    <property type="entry name" value="TM_PBP2"/>
    <property type="match status" value="1"/>
</dbReference>
<dbReference type="InterPro" id="IPR000515">
    <property type="entry name" value="MetI-like"/>
</dbReference>